<feature type="region of interest" description="Disordered" evidence="1">
    <location>
        <begin position="1"/>
        <end position="38"/>
    </location>
</feature>
<name>A0A9X2RXP7_STRMQ</name>
<evidence type="ECO:0000313" key="3">
    <source>
        <dbReference type="EMBL" id="MCQ8832109.1"/>
    </source>
</evidence>
<evidence type="ECO:0000313" key="4">
    <source>
        <dbReference type="Proteomes" id="UP001142400"/>
    </source>
</evidence>
<reference evidence="3" key="1">
    <citation type="submission" date="2022-06" db="EMBL/GenBank/DDBJ databases">
        <title>WGS of actinobacteria.</title>
        <authorList>
            <person name="Thawai C."/>
        </authorList>
    </citation>
    <scope>NUCLEOTIDE SEQUENCE</scope>
    <source>
        <strain evidence="3">DSM 42010</strain>
    </source>
</reference>
<evidence type="ECO:0000259" key="2">
    <source>
        <dbReference type="Pfam" id="PF13683"/>
    </source>
</evidence>
<feature type="compositionally biased region" description="Basic residues" evidence="1">
    <location>
        <begin position="11"/>
        <end position="22"/>
    </location>
</feature>
<feature type="compositionally biased region" description="Basic and acidic residues" evidence="1">
    <location>
        <begin position="1"/>
        <end position="10"/>
    </location>
</feature>
<comment type="caution">
    <text evidence="3">The sequence shown here is derived from an EMBL/GenBank/DDBJ whole genome shotgun (WGS) entry which is preliminary data.</text>
</comment>
<organism evidence="3 4">
    <name type="scientific">Streptomyces malaysiensis subsp. samsunensis</name>
    <dbReference type="NCBI Taxonomy" id="459658"/>
    <lineage>
        <taxon>Bacteria</taxon>
        <taxon>Bacillati</taxon>
        <taxon>Actinomycetota</taxon>
        <taxon>Actinomycetes</taxon>
        <taxon>Kitasatosporales</taxon>
        <taxon>Streptomycetaceae</taxon>
        <taxon>Streptomyces</taxon>
        <taxon>Streptomyces violaceusniger group</taxon>
    </lineage>
</organism>
<proteinExistence type="predicted"/>
<sequence length="116" mass="13446">MGIPAREIHGRLRRRVRQRRHQCGQGPPRSPNGNPHAERFIHSAREECTDRVLLFDRGHAEKILHDYAHHFNSHRPHQGRDQLAPSDNPNVIPLPTARIKRRQAVASLINEYHRAS</sequence>
<evidence type="ECO:0000256" key="1">
    <source>
        <dbReference type="SAM" id="MobiDB-lite"/>
    </source>
</evidence>
<dbReference type="GO" id="GO:0015074">
    <property type="term" value="P:DNA integration"/>
    <property type="evidence" value="ECO:0007669"/>
    <property type="project" value="InterPro"/>
</dbReference>
<dbReference type="InterPro" id="IPR012337">
    <property type="entry name" value="RNaseH-like_sf"/>
</dbReference>
<dbReference type="Proteomes" id="UP001142400">
    <property type="component" value="Unassembled WGS sequence"/>
</dbReference>
<dbReference type="AlphaFoldDB" id="A0A9X2RXP7"/>
<protein>
    <submittedName>
        <fullName evidence="3">Transposase</fullName>
    </submittedName>
</protein>
<dbReference type="Pfam" id="PF13683">
    <property type="entry name" value="rve_3"/>
    <property type="match status" value="1"/>
</dbReference>
<feature type="domain" description="Integrase catalytic" evidence="2">
    <location>
        <begin position="26"/>
        <end position="85"/>
    </location>
</feature>
<dbReference type="InterPro" id="IPR001584">
    <property type="entry name" value="Integrase_cat-core"/>
</dbReference>
<keyword evidence="4" id="KW-1185">Reference proteome</keyword>
<dbReference type="EMBL" id="JANIIC010000029">
    <property type="protein sequence ID" value="MCQ8832109.1"/>
    <property type="molecule type" value="Genomic_DNA"/>
</dbReference>
<accession>A0A9X2RXP7</accession>
<gene>
    <name evidence="3" type="ORF">NQU54_24295</name>
</gene>
<dbReference type="SUPFAM" id="SSF53098">
    <property type="entry name" value="Ribonuclease H-like"/>
    <property type="match status" value="1"/>
</dbReference>